<accession>A0ABZ0TMC3</accession>
<reference evidence="2 3" key="1">
    <citation type="submission" date="2023-11" db="EMBL/GenBank/DDBJ databases">
        <title>Analysis of the Genomes of Mucilaginibacter gossypii cycad 4 and M. sabulilitoris SNA2: microbes with the potential for plant growth promotion.</title>
        <authorList>
            <person name="Hirsch A.M."/>
            <person name="Humm E."/>
            <person name="Rubbi M."/>
            <person name="Del Vecchio G."/>
            <person name="Ha S.M."/>
            <person name="Pellegrini M."/>
            <person name="Gunsalus R.P."/>
        </authorList>
    </citation>
    <scope>NUCLEOTIDE SEQUENCE [LARGE SCALE GENOMIC DNA]</scope>
    <source>
        <strain evidence="2 3">SNA2</strain>
    </source>
</reference>
<dbReference type="Proteomes" id="UP001324380">
    <property type="component" value="Chromosome"/>
</dbReference>
<evidence type="ECO:0000259" key="1">
    <source>
        <dbReference type="Pfam" id="PF19404"/>
    </source>
</evidence>
<gene>
    <name evidence="2" type="ORF">SNE25_02125</name>
</gene>
<evidence type="ECO:0000313" key="2">
    <source>
        <dbReference type="EMBL" id="WPU94319.1"/>
    </source>
</evidence>
<feature type="domain" description="DUF5977" evidence="1">
    <location>
        <begin position="440"/>
        <end position="503"/>
    </location>
</feature>
<protein>
    <submittedName>
        <fullName evidence="2">DUF5977 domain-containing protein</fullName>
    </submittedName>
</protein>
<evidence type="ECO:0000313" key="3">
    <source>
        <dbReference type="Proteomes" id="UP001324380"/>
    </source>
</evidence>
<dbReference type="Pfam" id="PF19404">
    <property type="entry name" value="DUF5977"/>
    <property type="match status" value="1"/>
</dbReference>
<sequence>MGNPIPTVPLSNLNRYMGLEREQKSFRMQGNQRIVLKDIVTNYTDDPRLSESSTYYAIQADGGRQYSCDMINTIFDYKWLNVAYYSLYSGWLYPSSVKTIIYDTNGQNPLTTTENYVYNNPVNQLLSSVQTTNSKGETLLTDNFYPQDNITGLSAEALAAKNELVNRNIISPLIFQKVSKNSTLLGVSKVNYRIWPNNLVLPATVEAQIGSNPSETRLVYQQYDKNGNVLQLQKANGPLNSYLWDYTHSYVTAQAINAAINDIAYTSFEADSTGNWNIPSAARTAQNAITGVNSYNLSNGGISKGNLNASEIYKVSYWLKSSTPLTIPGTLSGYPQAGRNYNGWYYFEHLVSGKNAISISGTTLIDELRLYPADGQMLTYTYSPLTGINAQDDAKNAISYYDYDDFNRLQNIKDLNGNIQKNYSYKYAGRSVNYGGHLVYYNTEQSGGFTRDDCGSDHGSTVTYTKAAGLYSSIVSQEDADSQAIAALNAEGQAYANQHGTCIVCTGDGNKIINDICEAGVKIYTASVRHAGKFDCTYHYQWSDHSISIDYVETSTTDCMLN</sequence>
<name>A0ABZ0TMC3_9SPHI</name>
<dbReference type="RefSeq" id="WP_321563442.1">
    <property type="nucleotide sequence ID" value="NZ_CP139558.1"/>
</dbReference>
<proteinExistence type="predicted"/>
<organism evidence="2 3">
    <name type="scientific">Mucilaginibacter sabulilitoris</name>
    <dbReference type="NCBI Taxonomy" id="1173583"/>
    <lineage>
        <taxon>Bacteria</taxon>
        <taxon>Pseudomonadati</taxon>
        <taxon>Bacteroidota</taxon>
        <taxon>Sphingobacteriia</taxon>
        <taxon>Sphingobacteriales</taxon>
        <taxon>Sphingobacteriaceae</taxon>
        <taxon>Mucilaginibacter</taxon>
    </lineage>
</organism>
<dbReference type="EMBL" id="CP139558">
    <property type="protein sequence ID" value="WPU94319.1"/>
    <property type="molecule type" value="Genomic_DNA"/>
</dbReference>
<keyword evidence="3" id="KW-1185">Reference proteome</keyword>
<dbReference type="InterPro" id="IPR046020">
    <property type="entry name" value="DUF5977"/>
</dbReference>